<evidence type="ECO:0000313" key="2">
    <source>
        <dbReference type="Proteomes" id="UP001501326"/>
    </source>
</evidence>
<keyword evidence="2" id="KW-1185">Reference proteome</keyword>
<protein>
    <submittedName>
        <fullName evidence="1">Uncharacterized protein</fullName>
    </submittedName>
</protein>
<sequence length="164" mass="17026">MTPLPRFLRAPARRVRAGLAAGTVLLLVVTGCGGPDELEGTVVTVGTDDKDDQPLGGGRLAVLDGDGLRDFLGAAGIDTPPEAEIPYLGGRVRRDDVARAGGSLVTIDDEGKFTLTTTGRRTICLLLETPQVDVLRGCVAVDLPASGTLTLTMSSDELKAALED</sequence>
<reference evidence="1 2" key="1">
    <citation type="journal article" date="2019" name="Int. J. Syst. Evol. Microbiol.">
        <title>The Global Catalogue of Microorganisms (GCM) 10K type strain sequencing project: providing services to taxonomists for standard genome sequencing and annotation.</title>
        <authorList>
            <consortium name="The Broad Institute Genomics Platform"/>
            <consortium name="The Broad Institute Genome Sequencing Center for Infectious Disease"/>
            <person name="Wu L."/>
            <person name="Ma J."/>
        </authorList>
    </citation>
    <scope>NUCLEOTIDE SEQUENCE [LARGE SCALE GENOMIC DNA]</scope>
    <source>
        <strain evidence="1 2">JCM 16378</strain>
    </source>
</reference>
<gene>
    <name evidence="1" type="ORF">GCM10009867_18080</name>
</gene>
<evidence type="ECO:0000313" key="1">
    <source>
        <dbReference type="EMBL" id="GAA2735550.1"/>
    </source>
</evidence>
<dbReference type="Proteomes" id="UP001501326">
    <property type="component" value="Unassembled WGS sequence"/>
</dbReference>
<accession>A0ABN3UM65</accession>
<comment type="caution">
    <text evidence="1">The sequence shown here is derived from an EMBL/GenBank/DDBJ whole genome shotgun (WGS) entry which is preliminary data.</text>
</comment>
<dbReference type="RefSeq" id="WP_344192316.1">
    <property type="nucleotide sequence ID" value="NZ_BAAARN010000001.1"/>
</dbReference>
<organism evidence="1 2">
    <name type="scientific">Pedococcus aerophilus</name>
    <dbReference type="NCBI Taxonomy" id="436356"/>
    <lineage>
        <taxon>Bacteria</taxon>
        <taxon>Bacillati</taxon>
        <taxon>Actinomycetota</taxon>
        <taxon>Actinomycetes</taxon>
        <taxon>Micrococcales</taxon>
        <taxon>Intrasporangiaceae</taxon>
        <taxon>Pedococcus</taxon>
    </lineage>
</organism>
<proteinExistence type="predicted"/>
<dbReference type="PROSITE" id="PS51257">
    <property type="entry name" value="PROKAR_LIPOPROTEIN"/>
    <property type="match status" value="1"/>
</dbReference>
<dbReference type="EMBL" id="BAAARN010000001">
    <property type="protein sequence ID" value="GAA2735550.1"/>
    <property type="molecule type" value="Genomic_DNA"/>
</dbReference>
<name>A0ABN3UM65_9MICO</name>